<keyword evidence="2" id="KW-1185">Reference proteome</keyword>
<proteinExistence type="predicted"/>
<comment type="caution">
    <text evidence="1">The sequence shown here is derived from an EMBL/GenBank/DDBJ whole genome shotgun (WGS) entry which is preliminary data.</text>
</comment>
<dbReference type="EMBL" id="CALOZG010000008">
    <property type="protein sequence ID" value="CAH4029465.1"/>
    <property type="molecule type" value="Genomic_DNA"/>
</dbReference>
<dbReference type="AlphaFoldDB" id="A0A9P0TJF3"/>
<reference evidence="1" key="1">
    <citation type="submission" date="2022-05" db="EMBL/GenBank/DDBJ databases">
        <authorList>
            <person name="Okamura Y."/>
        </authorList>
    </citation>
    <scope>NUCLEOTIDE SEQUENCE</scope>
</reference>
<protein>
    <submittedName>
        <fullName evidence="1">Uncharacterized protein</fullName>
    </submittedName>
</protein>
<organism evidence="1 2">
    <name type="scientific">Pieris brassicae</name>
    <name type="common">White butterfly</name>
    <name type="synonym">Large white butterfly</name>
    <dbReference type="NCBI Taxonomy" id="7116"/>
    <lineage>
        <taxon>Eukaryota</taxon>
        <taxon>Metazoa</taxon>
        <taxon>Ecdysozoa</taxon>
        <taxon>Arthropoda</taxon>
        <taxon>Hexapoda</taxon>
        <taxon>Insecta</taxon>
        <taxon>Pterygota</taxon>
        <taxon>Neoptera</taxon>
        <taxon>Endopterygota</taxon>
        <taxon>Lepidoptera</taxon>
        <taxon>Glossata</taxon>
        <taxon>Ditrysia</taxon>
        <taxon>Papilionoidea</taxon>
        <taxon>Pieridae</taxon>
        <taxon>Pierinae</taxon>
        <taxon>Pieris</taxon>
    </lineage>
</organism>
<name>A0A9P0TJF3_PIEBR</name>
<sequence>MAVSQPRPPDRVDAALEKVAPLRYLEAHEYARTEHVVTRYYHKSLSYPSFLSSQKIKHNIEDFTGAYYLIKR</sequence>
<evidence type="ECO:0000313" key="2">
    <source>
        <dbReference type="Proteomes" id="UP001152562"/>
    </source>
</evidence>
<accession>A0A9P0TJF3</accession>
<evidence type="ECO:0000313" key="1">
    <source>
        <dbReference type="EMBL" id="CAH4029465.1"/>
    </source>
</evidence>
<dbReference type="Proteomes" id="UP001152562">
    <property type="component" value="Unassembled WGS sequence"/>
</dbReference>
<gene>
    <name evidence="1" type="ORF">PIBRA_LOCUS6214</name>
</gene>